<keyword evidence="2" id="KW-1185">Reference proteome</keyword>
<dbReference type="EMBL" id="JAUSRA010000001">
    <property type="protein sequence ID" value="MDP9794130.1"/>
    <property type="molecule type" value="Genomic_DNA"/>
</dbReference>
<sequence>MSPADGGGPSRLGRVARDDLFHSAPVRLPVEIGDGVARLTRRDRWTLDPITGTIS</sequence>
<gene>
    <name evidence="1" type="ORF">J2S43_002642</name>
</gene>
<evidence type="ECO:0000313" key="1">
    <source>
        <dbReference type="EMBL" id="MDP9794130.1"/>
    </source>
</evidence>
<evidence type="ECO:0000313" key="2">
    <source>
        <dbReference type="Proteomes" id="UP001240984"/>
    </source>
</evidence>
<comment type="caution">
    <text evidence="1">The sequence shown here is derived from an EMBL/GenBank/DDBJ whole genome shotgun (WGS) entry which is preliminary data.</text>
</comment>
<dbReference type="Proteomes" id="UP001240984">
    <property type="component" value="Unassembled WGS sequence"/>
</dbReference>
<proteinExistence type="predicted"/>
<reference evidence="1 2" key="1">
    <citation type="submission" date="2023-07" db="EMBL/GenBank/DDBJ databases">
        <title>Sequencing the genomes of 1000 actinobacteria strains.</title>
        <authorList>
            <person name="Klenk H.-P."/>
        </authorList>
    </citation>
    <scope>NUCLEOTIDE SEQUENCE [LARGE SCALE GENOMIC DNA]</scope>
    <source>
        <strain evidence="1 2">DSM 44710</strain>
    </source>
</reference>
<accession>A0ABT9MRU0</accession>
<name>A0ABT9MRU0_9ACTN</name>
<dbReference type="RefSeq" id="WP_306829257.1">
    <property type="nucleotide sequence ID" value="NZ_JAUSRA010000001.1"/>
</dbReference>
<organism evidence="1 2">
    <name type="scientific">Catenuloplanes nepalensis</name>
    <dbReference type="NCBI Taxonomy" id="587533"/>
    <lineage>
        <taxon>Bacteria</taxon>
        <taxon>Bacillati</taxon>
        <taxon>Actinomycetota</taxon>
        <taxon>Actinomycetes</taxon>
        <taxon>Micromonosporales</taxon>
        <taxon>Micromonosporaceae</taxon>
        <taxon>Catenuloplanes</taxon>
    </lineage>
</organism>
<protein>
    <submittedName>
        <fullName evidence="1">Uncharacterized protein</fullName>
    </submittedName>
</protein>